<dbReference type="AlphaFoldDB" id="A0A7D6ZC55"/>
<feature type="domain" description="RDD" evidence="6">
    <location>
        <begin position="29"/>
        <end position="116"/>
    </location>
</feature>
<gene>
    <name evidence="7" type="ORF">H0264_06270</name>
</gene>
<dbReference type="InterPro" id="IPR010432">
    <property type="entry name" value="RDD"/>
</dbReference>
<evidence type="ECO:0000256" key="1">
    <source>
        <dbReference type="ARBA" id="ARBA00004141"/>
    </source>
</evidence>
<dbReference type="Proteomes" id="UP000515512">
    <property type="component" value="Chromosome"/>
</dbReference>
<evidence type="ECO:0000256" key="3">
    <source>
        <dbReference type="ARBA" id="ARBA00022989"/>
    </source>
</evidence>
<sequence>MTYANHSYSPMPAKYGADGDPRYPSPRKLRRSIAFFVDWILHLGIVGAIIVFAPHSALTLALAVLVVWPLVSFLHRTAFQGLFHATLGKLLCGLVIIRQQDGGWVQFSTLVRFWFRGFYITVLSLMSGGGEVDGWDPEFPSVVRRRDVKALAANGFRVQ</sequence>
<proteinExistence type="predicted"/>
<dbReference type="EMBL" id="CP059399">
    <property type="protein sequence ID" value="QLY31908.1"/>
    <property type="molecule type" value="Genomic_DNA"/>
</dbReference>
<keyword evidence="3 5" id="KW-1133">Transmembrane helix</keyword>
<evidence type="ECO:0000256" key="2">
    <source>
        <dbReference type="ARBA" id="ARBA00022692"/>
    </source>
</evidence>
<name>A0A7D6ZC55_9NOCA</name>
<evidence type="ECO:0000256" key="5">
    <source>
        <dbReference type="SAM" id="Phobius"/>
    </source>
</evidence>
<feature type="transmembrane region" description="Helical" evidence="5">
    <location>
        <begin position="57"/>
        <end position="74"/>
    </location>
</feature>
<feature type="transmembrane region" description="Helical" evidence="5">
    <location>
        <begin position="32"/>
        <end position="51"/>
    </location>
</feature>
<keyword evidence="8" id="KW-1185">Reference proteome</keyword>
<evidence type="ECO:0000313" key="7">
    <source>
        <dbReference type="EMBL" id="QLY31908.1"/>
    </source>
</evidence>
<dbReference type="GO" id="GO:0016020">
    <property type="term" value="C:membrane"/>
    <property type="evidence" value="ECO:0007669"/>
    <property type="project" value="UniProtKB-SubCell"/>
</dbReference>
<dbReference type="RefSeq" id="WP_181583083.1">
    <property type="nucleotide sequence ID" value="NZ_CP059399.1"/>
</dbReference>
<dbReference type="Pfam" id="PF06271">
    <property type="entry name" value="RDD"/>
    <property type="match status" value="1"/>
</dbReference>
<reference evidence="7 8" key="1">
    <citation type="submission" date="2020-07" db="EMBL/GenBank/DDBJ databases">
        <authorList>
            <person name="Zhuang K."/>
            <person name="Ran Y."/>
        </authorList>
    </citation>
    <scope>NUCLEOTIDE SEQUENCE [LARGE SCALE GENOMIC DNA]</scope>
    <source>
        <strain evidence="7 8">WCH-YHL-001</strain>
    </source>
</reference>
<comment type="subcellular location">
    <subcellularLocation>
        <location evidence="1">Membrane</location>
        <topology evidence="1">Multi-pass membrane protein</topology>
    </subcellularLocation>
</comment>
<keyword evidence="4 5" id="KW-0472">Membrane</keyword>
<organism evidence="7 8">
    <name type="scientific">Nocardia huaxiensis</name>
    <dbReference type="NCBI Taxonomy" id="2755382"/>
    <lineage>
        <taxon>Bacteria</taxon>
        <taxon>Bacillati</taxon>
        <taxon>Actinomycetota</taxon>
        <taxon>Actinomycetes</taxon>
        <taxon>Mycobacteriales</taxon>
        <taxon>Nocardiaceae</taxon>
        <taxon>Nocardia</taxon>
    </lineage>
</organism>
<evidence type="ECO:0000259" key="6">
    <source>
        <dbReference type="Pfam" id="PF06271"/>
    </source>
</evidence>
<evidence type="ECO:0000256" key="4">
    <source>
        <dbReference type="ARBA" id="ARBA00023136"/>
    </source>
</evidence>
<protein>
    <submittedName>
        <fullName evidence="7">RDD family protein</fullName>
    </submittedName>
</protein>
<keyword evidence="2 5" id="KW-0812">Transmembrane</keyword>
<evidence type="ECO:0000313" key="8">
    <source>
        <dbReference type="Proteomes" id="UP000515512"/>
    </source>
</evidence>
<dbReference type="KEGG" id="nhu:H0264_06270"/>
<accession>A0A7D6ZC55</accession>